<gene>
    <name evidence="1" type="ORF">POPTR_019G072000</name>
</gene>
<proteinExistence type="predicted"/>
<evidence type="ECO:0000313" key="2">
    <source>
        <dbReference type="Proteomes" id="UP000006729"/>
    </source>
</evidence>
<accession>A0A2K1WQY3</accession>
<organism evidence="1 2">
    <name type="scientific">Populus trichocarpa</name>
    <name type="common">Western balsam poplar</name>
    <name type="synonym">Populus balsamifera subsp. trichocarpa</name>
    <dbReference type="NCBI Taxonomy" id="3694"/>
    <lineage>
        <taxon>Eukaryota</taxon>
        <taxon>Viridiplantae</taxon>
        <taxon>Streptophyta</taxon>
        <taxon>Embryophyta</taxon>
        <taxon>Tracheophyta</taxon>
        <taxon>Spermatophyta</taxon>
        <taxon>Magnoliopsida</taxon>
        <taxon>eudicotyledons</taxon>
        <taxon>Gunneridae</taxon>
        <taxon>Pentapetalae</taxon>
        <taxon>rosids</taxon>
        <taxon>fabids</taxon>
        <taxon>Malpighiales</taxon>
        <taxon>Salicaceae</taxon>
        <taxon>Saliceae</taxon>
        <taxon>Populus</taxon>
    </lineage>
</organism>
<dbReference type="Proteomes" id="UP000006729">
    <property type="component" value="Chromosome 19"/>
</dbReference>
<dbReference type="EMBL" id="CM009308">
    <property type="protein sequence ID" value="PNS90942.1"/>
    <property type="molecule type" value="Genomic_DNA"/>
</dbReference>
<keyword evidence="2" id="KW-1185">Reference proteome</keyword>
<protein>
    <submittedName>
        <fullName evidence="1">Uncharacterized protein</fullName>
    </submittedName>
</protein>
<sequence>MHTNTRSKVYKFKPPFSSTTRKFVYDKSYFLMMRNLDEIKVSFQPLNRFFLRKSLIIEWNLIKLRNRLPRGKSPSKFLLFTILVCVTC</sequence>
<dbReference type="AlphaFoldDB" id="A0A2K1WQY3"/>
<reference evidence="1 2" key="1">
    <citation type="journal article" date="2006" name="Science">
        <title>The genome of black cottonwood, Populus trichocarpa (Torr. &amp; Gray).</title>
        <authorList>
            <person name="Tuskan G.A."/>
            <person name="Difazio S."/>
            <person name="Jansson S."/>
            <person name="Bohlmann J."/>
            <person name="Grigoriev I."/>
            <person name="Hellsten U."/>
            <person name="Putnam N."/>
            <person name="Ralph S."/>
            <person name="Rombauts S."/>
            <person name="Salamov A."/>
            <person name="Schein J."/>
            <person name="Sterck L."/>
            <person name="Aerts A."/>
            <person name="Bhalerao R.R."/>
            <person name="Bhalerao R.P."/>
            <person name="Blaudez D."/>
            <person name="Boerjan W."/>
            <person name="Brun A."/>
            <person name="Brunner A."/>
            <person name="Busov V."/>
            <person name="Campbell M."/>
            <person name="Carlson J."/>
            <person name="Chalot M."/>
            <person name="Chapman J."/>
            <person name="Chen G.L."/>
            <person name="Cooper D."/>
            <person name="Coutinho P.M."/>
            <person name="Couturier J."/>
            <person name="Covert S."/>
            <person name="Cronk Q."/>
            <person name="Cunningham R."/>
            <person name="Davis J."/>
            <person name="Degroeve S."/>
            <person name="Dejardin A."/>
            <person name="Depamphilis C."/>
            <person name="Detter J."/>
            <person name="Dirks B."/>
            <person name="Dubchak I."/>
            <person name="Duplessis S."/>
            <person name="Ehlting J."/>
            <person name="Ellis B."/>
            <person name="Gendler K."/>
            <person name="Goodstein D."/>
            <person name="Gribskov M."/>
            <person name="Grimwood J."/>
            <person name="Groover A."/>
            <person name="Gunter L."/>
            <person name="Hamberger B."/>
            <person name="Heinze B."/>
            <person name="Helariutta Y."/>
            <person name="Henrissat B."/>
            <person name="Holligan D."/>
            <person name="Holt R."/>
            <person name="Huang W."/>
            <person name="Islam-Faridi N."/>
            <person name="Jones S."/>
            <person name="Jones-Rhoades M."/>
            <person name="Jorgensen R."/>
            <person name="Joshi C."/>
            <person name="Kangasjarvi J."/>
            <person name="Karlsson J."/>
            <person name="Kelleher C."/>
            <person name="Kirkpatrick R."/>
            <person name="Kirst M."/>
            <person name="Kohler A."/>
            <person name="Kalluri U."/>
            <person name="Larimer F."/>
            <person name="Leebens-Mack J."/>
            <person name="Leple J.C."/>
            <person name="Locascio P."/>
            <person name="Lou Y."/>
            <person name="Lucas S."/>
            <person name="Martin F."/>
            <person name="Montanini B."/>
            <person name="Napoli C."/>
            <person name="Nelson D.R."/>
            <person name="Nelson C."/>
            <person name="Nieminen K."/>
            <person name="Nilsson O."/>
            <person name="Pereda V."/>
            <person name="Peter G."/>
            <person name="Philippe R."/>
            <person name="Pilate G."/>
            <person name="Poliakov A."/>
            <person name="Razumovskaya J."/>
            <person name="Richardson P."/>
            <person name="Rinaldi C."/>
            <person name="Ritland K."/>
            <person name="Rouze P."/>
            <person name="Ryaboy D."/>
            <person name="Schmutz J."/>
            <person name="Schrader J."/>
            <person name="Segerman B."/>
            <person name="Shin H."/>
            <person name="Siddiqui A."/>
            <person name="Sterky F."/>
            <person name="Terry A."/>
            <person name="Tsai C.J."/>
            <person name="Uberbacher E."/>
            <person name="Unneberg P."/>
            <person name="Vahala J."/>
            <person name="Wall K."/>
            <person name="Wessler S."/>
            <person name="Yang G."/>
            <person name="Yin T."/>
            <person name="Douglas C."/>
            <person name="Marra M."/>
            <person name="Sandberg G."/>
            <person name="Van de Peer Y."/>
            <person name="Rokhsar D."/>
        </authorList>
    </citation>
    <scope>NUCLEOTIDE SEQUENCE [LARGE SCALE GENOMIC DNA]</scope>
    <source>
        <strain evidence="2">cv. Nisqually</strain>
    </source>
</reference>
<dbReference type="InParanoid" id="A0A2K1WQY3"/>
<name>A0A2K1WQY3_POPTR</name>
<evidence type="ECO:0000313" key="1">
    <source>
        <dbReference type="EMBL" id="PNS90942.1"/>
    </source>
</evidence>